<dbReference type="OrthoDB" id="9815856at2"/>
<dbReference type="PANTHER" id="PTHR38042:SF1">
    <property type="entry name" value="UROPORPHYRINOGEN-III SYNTHASE, CHLOROPLASTIC"/>
    <property type="match status" value="1"/>
</dbReference>
<sequence>MKGSRIALTRPVESSAPWSDAIRRAGGCPLQFPLVEIHLLPTAALLPDRAFLMIFTSVNAIRALMQNVSLVNKIRHIPVVTVGSASSALAKMAGFSTVHEAETKRADGVFAWIEKRFGRGNGEQIVYPRGNLADGELASRLTALGYQVVSPILYETKPVSSEALLTEARRGRVDVVSFASGSAVASFATGWQTERLRGWLENRLKFLSIGPKTSEVMRAHDLRVDEQARAPDSASVIAALQRLLHKNT</sequence>
<evidence type="ECO:0000256" key="8">
    <source>
        <dbReference type="ARBA" id="ARBA00048617"/>
    </source>
</evidence>
<evidence type="ECO:0000256" key="4">
    <source>
        <dbReference type="ARBA" id="ARBA00023239"/>
    </source>
</evidence>
<protein>
    <recommendedName>
        <fullName evidence="7 9">Uroporphyrinogen-III synthase</fullName>
        <ecNumber evidence="3 9">4.2.1.75</ecNumber>
    </recommendedName>
</protein>
<feature type="domain" description="Tetrapyrrole biosynthesis uroporphyrinogen III synthase" evidence="10">
    <location>
        <begin position="18"/>
        <end position="237"/>
    </location>
</feature>
<keyword evidence="4 9" id="KW-0456">Lyase</keyword>
<proteinExistence type="inferred from homology"/>
<evidence type="ECO:0000313" key="11">
    <source>
        <dbReference type="EMBL" id="KUO96709.1"/>
    </source>
</evidence>
<dbReference type="RefSeq" id="WP_067712389.1">
    <property type="nucleotide sequence ID" value="NZ_LPVJ01000009.1"/>
</dbReference>
<comment type="similarity">
    <text evidence="2 9">Belongs to the uroporphyrinogen-III synthase family.</text>
</comment>
<dbReference type="GO" id="GO:0004852">
    <property type="term" value="F:uroporphyrinogen-III synthase activity"/>
    <property type="evidence" value="ECO:0007669"/>
    <property type="project" value="UniProtKB-UniRule"/>
</dbReference>
<name>A0A124IW94_9BACL</name>
<dbReference type="AlphaFoldDB" id="A0A124IW94"/>
<dbReference type="EC" id="4.2.1.75" evidence="3 9"/>
<comment type="caution">
    <text evidence="11">The sequence shown here is derived from an EMBL/GenBank/DDBJ whole genome shotgun (WGS) entry which is preliminary data.</text>
</comment>
<comment type="function">
    <text evidence="6 9">Catalyzes cyclization of the linear tetrapyrrole, hydroxymethylbilane, to the macrocyclic uroporphyrinogen III.</text>
</comment>
<keyword evidence="5 9" id="KW-0627">Porphyrin biosynthesis</keyword>
<evidence type="ECO:0000256" key="5">
    <source>
        <dbReference type="ARBA" id="ARBA00023244"/>
    </source>
</evidence>
<comment type="catalytic activity">
    <reaction evidence="8 9">
        <text>hydroxymethylbilane = uroporphyrinogen III + H2O</text>
        <dbReference type="Rhea" id="RHEA:18965"/>
        <dbReference type="ChEBI" id="CHEBI:15377"/>
        <dbReference type="ChEBI" id="CHEBI:57308"/>
        <dbReference type="ChEBI" id="CHEBI:57845"/>
        <dbReference type="EC" id="4.2.1.75"/>
    </reaction>
</comment>
<dbReference type="Pfam" id="PF02602">
    <property type="entry name" value="HEM4"/>
    <property type="match status" value="1"/>
</dbReference>
<evidence type="ECO:0000256" key="3">
    <source>
        <dbReference type="ARBA" id="ARBA00013109"/>
    </source>
</evidence>
<gene>
    <name evidence="11" type="ORF">ATW55_07745</name>
</gene>
<evidence type="ECO:0000256" key="2">
    <source>
        <dbReference type="ARBA" id="ARBA00008133"/>
    </source>
</evidence>
<keyword evidence="12" id="KW-1185">Reference proteome</keyword>
<comment type="pathway">
    <text evidence="1 9">Porphyrin-containing compound metabolism; protoporphyrin-IX biosynthesis; coproporphyrinogen-III from 5-aminolevulinate: step 3/4.</text>
</comment>
<dbReference type="InterPro" id="IPR003754">
    <property type="entry name" value="4pyrrol_synth_uPrphyn_synth"/>
</dbReference>
<organism evidence="11 12">
    <name type="scientific">Ferroacidibacillus organovorans</name>
    <dbReference type="NCBI Taxonomy" id="1765683"/>
    <lineage>
        <taxon>Bacteria</taxon>
        <taxon>Bacillati</taxon>
        <taxon>Bacillota</taxon>
        <taxon>Bacilli</taxon>
        <taxon>Bacillales</taxon>
        <taxon>Alicyclobacillaceae</taxon>
        <taxon>Ferroacidibacillus</taxon>
    </lineage>
</organism>
<evidence type="ECO:0000256" key="9">
    <source>
        <dbReference type="RuleBase" id="RU366031"/>
    </source>
</evidence>
<evidence type="ECO:0000259" key="10">
    <source>
        <dbReference type="Pfam" id="PF02602"/>
    </source>
</evidence>
<dbReference type="InterPro" id="IPR039793">
    <property type="entry name" value="UROS/Hem4"/>
</dbReference>
<dbReference type="Proteomes" id="UP000053557">
    <property type="component" value="Unassembled WGS sequence"/>
</dbReference>
<dbReference type="InterPro" id="IPR036108">
    <property type="entry name" value="4pyrrol_syn_uPrphyn_synt_sf"/>
</dbReference>
<dbReference type="SUPFAM" id="SSF69618">
    <property type="entry name" value="HemD-like"/>
    <property type="match status" value="1"/>
</dbReference>
<dbReference type="CDD" id="cd06578">
    <property type="entry name" value="HemD"/>
    <property type="match status" value="1"/>
</dbReference>
<evidence type="ECO:0000256" key="1">
    <source>
        <dbReference type="ARBA" id="ARBA00004772"/>
    </source>
</evidence>
<reference evidence="11 12" key="1">
    <citation type="submission" date="2015-12" db="EMBL/GenBank/DDBJ databases">
        <title>Draft genome sequence of Acidibacillus ferrooxidans ITV001, isolated from a chalcopyrite acid mine drainage site in Brazil.</title>
        <authorList>
            <person name="Dall'Agnol H."/>
            <person name="Nancucheo I."/>
            <person name="Johnson B."/>
            <person name="Oliveira R."/>
            <person name="Leite L."/>
            <person name="Pylro V."/>
            <person name="Nunes G.L."/>
            <person name="Tzotzos G."/>
            <person name="Fernandes G.R."/>
            <person name="Dutra J."/>
            <person name="Orellana S.C."/>
            <person name="Oliveira G."/>
        </authorList>
    </citation>
    <scope>NUCLEOTIDE SEQUENCE [LARGE SCALE GENOMIC DNA]</scope>
    <source>
        <strain evidence="12">ITV01</strain>
    </source>
</reference>
<dbReference type="UniPathway" id="UPA00251">
    <property type="reaction ID" value="UER00320"/>
</dbReference>
<evidence type="ECO:0000256" key="6">
    <source>
        <dbReference type="ARBA" id="ARBA00037589"/>
    </source>
</evidence>
<dbReference type="EMBL" id="LPVJ01000009">
    <property type="protein sequence ID" value="KUO96709.1"/>
    <property type="molecule type" value="Genomic_DNA"/>
</dbReference>
<dbReference type="GO" id="GO:0006780">
    <property type="term" value="P:uroporphyrinogen III biosynthetic process"/>
    <property type="evidence" value="ECO:0007669"/>
    <property type="project" value="UniProtKB-UniRule"/>
</dbReference>
<dbReference type="PANTHER" id="PTHR38042">
    <property type="entry name" value="UROPORPHYRINOGEN-III SYNTHASE, CHLOROPLASTIC"/>
    <property type="match status" value="1"/>
</dbReference>
<evidence type="ECO:0000256" key="7">
    <source>
        <dbReference type="ARBA" id="ARBA00040167"/>
    </source>
</evidence>
<dbReference type="GO" id="GO:0006782">
    <property type="term" value="P:protoporphyrinogen IX biosynthetic process"/>
    <property type="evidence" value="ECO:0007669"/>
    <property type="project" value="UniProtKB-UniRule"/>
</dbReference>
<evidence type="ECO:0000313" key="12">
    <source>
        <dbReference type="Proteomes" id="UP000053557"/>
    </source>
</evidence>
<dbReference type="Gene3D" id="3.40.50.10090">
    <property type="match status" value="2"/>
</dbReference>
<accession>A0A124IW94</accession>